<dbReference type="GO" id="GO:0006355">
    <property type="term" value="P:regulation of DNA-templated transcription"/>
    <property type="evidence" value="ECO:0007669"/>
    <property type="project" value="InterPro"/>
</dbReference>
<protein>
    <recommendedName>
        <fullName evidence="2">histidine kinase</fullName>
        <ecNumber evidence="2">2.7.13.3</ecNumber>
    </recommendedName>
</protein>
<dbReference type="Pfam" id="PF02518">
    <property type="entry name" value="HATPase_c"/>
    <property type="match status" value="1"/>
</dbReference>
<dbReference type="InterPro" id="IPR004358">
    <property type="entry name" value="Sig_transdc_His_kin-like_C"/>
</dbReference>
<keyword evidence="5" id="KW-0418">Kinase</keyword>
<evidence type="ECO:0000256" key="3">
    <source>
        <dbReference type="ARBA" id="ARBA00022553"/>
    </source>
</evidence>
<dbReference type="Pfam" id="PF08447">
    <property type="entry name" value="PAS_3"/>
    <property type="match status" value="1"/>
</dbReference>
<dbReference type="Pfam" id="PF00072">
    <property type="entry name" value="Response_reg"/>
    <property type="match status" value="2"/>
</dbReference>
<dbReference type="Gene3D" id="3.40.50.2300">
    <property type="match status" value="2"/>
</dbReference>
<dbReference type="InterPro" id="IPR000700">
    <property type="entry name" value="PAS-assoc_C"/>
</dbReference>
<dbReference type="InterPro" id="IPR001789">
    <property type="entry name" value="Sig_transdc_resp-reg_receiver"/>
</dbReference>
<evidence type="ECO:0000256" key="6">
    <source>
        <dbReference type="PROSITE-ProRule" id="PRU00169"/>
    </source>
</evidence>
<proteinExistence type="predicted"/>
<dbReference type="InterPro" id="IPR036097">
    <property type="entry name" value="HisK_dim/P_sf"/>
</dbReference>
<sequence>MKPALRIVIIEDNPDDALLVVREVEHAGYAVQAQRVQTAEELRDALAQGTWDLVLADYSLPHFSATEGLAILKETGLDVPFIIVSGKIGEEMAVQLMKDGATDYVMKDRLARLGPAVQRELREADERCRKRDAERALAESEKRYRLLVESQTDLIVRTDPEGQLLYASPTYCALFGKTPQELMNSSYQPLIHPDDLPSVEHTVADLFHPPHTYHYEERAMTVGGWRWIEWTAHAELDTQGTVVAIVGSGRDITDRKQVEDQLHETSDYLNNLLDCANAPIIVWDSAYHISLFNHAFERLTGRSASNVLGREVDLLFPPDKREESLGNIHRASSGERWETVEIDIQHMDGTVRTLLWNSASLYAPDQTTVLATIAQGQDITDRKQMEEKLRMSEADLQQAQAVAHVGSWRWDIAHDEFVWSDEMCRIFGVAPHAFTGSVQDVIARAIHPDDRARIEESNRTIIEDHNPQPLEYRIVWPDGSVHTAWVKPGEMTLGDKGHVSSLTGVVLDITDRKRAEAERGAMQAQLLQSQKMEAIGQLAGGIAHDFNNLLTGMLGNIAIIRGDLPASDPLLANVLAAETAAHQAADLTKGLLAFSRRAMVSVVPLDMAEAVDTTLTILKQSLPASMTIIRDVEQPAWSVLADHSQISQVILNLAVNARDAMQGKGTLTIRLRNVQIGEDYIRTHPFARTGDFVHLSVADTGAGIPPEIRSHLFEPFHTTKPAGSGTGMGLSIVYGAIKQAGGWVTADSPSPEDVCSIQGAFPGVGTVFDIFLPRCLDEPSSPTAPIHLSANVCSGTILVVEDEPVVSAVTQALLTRSGCTVLTAGDGASALATFREHGNDVDLILLDMTMPGMTTDDIVRAIHDINAHVPVLLTSGYTSSDTVKCMLAEGTVQGFLPKPYELHELLSTINQLLQRT</sequence>
<reference evidence="12 13" key="1">
    <citation type="submission" date="2018-09" db="EMBL/GenBank/DDBJ databases">
        <title>Discovery and Ecogenomic Context for Candidatus Cryosericales, a Global Caldiserica Order Active in Thawing Permafrost.</title>
        <authorList>
            <person name="Martinez M.A."/>
            <person name="Woodcroft B.J."/>
            <person name="Ignacio Espinoza J.C."/>
            <person name="Zayed A."/>
            <person name="Singleton C.M."/>
            <person name="Boyd J."/>
            <person name="Li Y.-F."/>
            <person name="Purvine S."/>
            <person name="Maughan H."/>
            <person name="Hodgkins S.B."/>
            <person name="Anderson D."/>
            <person name="Sederholm M."/>
            <person name="Temperton B."/>
            <person name="Saleska S.R."/>
            <person name="Tyson G.W."/>
            <person name="Rich V.I."/>
        </authorList>
    </citation>
    <scope>NUCLEOTIDE SEQUENCE [LARGE SCALE GENOMIC DNA]</scope>
    <source>
        <strain evidence="12 13">SMC7</strain>
    </source>
</reference>
<evidence type="ECO:0000256" key="2">
    <source>
        <dbReference type="ARBA" id="ARBA00012438"/>
    </source>
</evidence>
<dbReference type="SUPFAM" id="SSF47384">
    <property type="entry name" value="Homodimeric domain of signal transducing histidine kinase"/>
    <property type="match status" value="1"/>
</dbReference>
<evidence type="ECO:0000259" key="8">
    <source>
        <dbReference type="PROSITE" id="PS50109"/>
    </source>
</evidence>
<dbReference type="Gene3D" id="1.10.287.130">
    <property type="match status" value="1"/>
</dbReference>
<feature type="domain" description="Response regulatory" evidence="9">
    <location>
        <begin position="796"/>
        <end position="913"/>
    </location>
</feature>
<dbReference type="Gene3D" id="2.10.70.100">
    <property type="match status" value="1"/>
</dbReference>
<dbReference type="InterPro" id="IPR036890">
    <property type="entry name" value="HATPase_C_sf"/>
</dbReference>
<comment type="caution">
    <text evidence="12">The sequence shown here is derived from an EMBL/GenBank/DDBJ whole genome shotgun (WGS) entry which is preliminary data.</text>
</comment>
<accession>A0A398CVB9</accession>
<dbReference type="InterPro" id="IPR013655">
    <property type="entry name" value="PAS_fold_3"/>
</dbReference>
<dbReference type="OrthoDB" id="9788063at2"/>
<dbReference type="InterPro" id="IPR035965">
    <property type="entry name" value="PAS-like_dom_sf"/>
</dbReference>
<dbReference type="InterPro" id="IPR001610">
    <property type="entry name" value="PAC"/>
</dbReference>
<feature type="domain" description="PAC" evidence="11">
    <location>
        <begin position="338"/>
        <end position="391"/>
    </location>
</feature>
<feature type="coiled-coil region" evidence="7">
    <location>
        <begin position="123"/>
        <end position="150"/>
    </location>
</feature>
<feature type="domain" description="PAC" evidence="11">
    <location>
        <begin position="468"/>
        <end position="521"/>
    </location>
</feature>
<evidence type="ECO:0000259" key="11">
    <source>
        <dbReference type="PROSITE" id="PS50113"/>
    </source>
</evidence>
<dbReference type="SMART" id="SM00387">
    <property type="entry name" value="HATPase_c"/>
    <property type="match status" value="1"/>
</dbReference>
<dbReference type="Gene3D" id="3.30.450.20">
    <property type="entry name" value="PAS domain"/>
    <property type="match status" value="3"/>
</dbReference>
<dbReference type="Proteomes" id="UP000266328">
    <property type="component" value="Unassembled WGS sequence"/>
</dbReference>
<evidence type="ECO:0000313" key="12">
    <source>
        <dbReference type="EMBL" id="RIE06575.1"/>
    </source>
</evidence>
<name>A0A398CVB9_9BACT</name>
<dbReference type="NCBIfam" id="TIGR00229">
    <property type="entry name" value="sensory_box"/>
    <property type="match status" value="3"/>
</dbReference>
<feature type="modified residue" description="4-aspartylphosphate" evidence="6">
    <location>
        <position position="847"/>
    </location>
</feature>
<keyword evidence="13" id="KW-1185">Reference proteome</keyword>
<feature type="domain" description="PAC" evidence="11">
    <location>
        <begin position="211"/>
        <end position="264"/>
    </location>
</feature>
<dbReference type="Gene3D" id="3.30.565.10">
    <property type="entry name" value="Histidine kinase-like ATPase, C-terminal domain"/>
    <property type="match status" value="1"/>
</dbReference>
<evidence type="ECO:0000256" key="1">
    <source>
        <dbReference type="ARBA" id="ARBA00000085"/>
    </source>
</evidence>
<dbReference type="EMBL" id="QXIS01000007">
    <property type="protein sequence ID" value="RIE06575.1"/>
    <property type="molecule type" value="Genomic_DNA"/>
</dbReference>
<dbReference type="PROSITE" id="PS50112">
    <property type="entry name" value="PAS"/>
    <property type="match status" value="3"/>
</dbReference>
<dbReference type="SMART" id="SM00086">
    <property type="entry name" value="PAC"/>
    <property type="match status" value="3"/>
</dbReference>
<feature type="domain" description="PAS" evidence="10">
    <location>
        <begin position="419"/>
        <end position="465"/>
    </location>
</feature>
<evidence type="ECO:0000256" key="4">
    <source>
        <dbReference type="ARBA" id="ARBA00022679"/>
    </source>
</evidence>
<dbReference type="PANTHER" id="PTHR43304:SF1">
    <property type="entry name" value="PAC DOMAIN-CONTAINING PROTEIN"/>
    <property type="match status" value="1"/>
</dbReference>
<evidence type="ECO:0000313" key="13">
    <source>
        <dbReference type="Proteomes" id="UP000266328"/>
    </source>
</evidence>
<evidence type="ECO:0000256" key="5">
    <source>
        <dbReference type="ARBA" id="ARBA00022777"/>
    </source>
</evidence>
<feature type="modified residue" description="4-aspartylphosphate" evidence="6">
    <location>
        <position position="57"/>
    </location>
</feature>
<dbReference type="PROSITE" id="PS50113">
    <property type="entry name" value="PAC"/>
    <property type="match status" value="3"/>
</dbReference>
<dbReference type="FunFam" id="3.30.450.20:FF:000088">
    <property type="entry name" value="Sensory transduction histidine kinase"/>
    <property type="match status" value="1"/>
</dbReference>
<dbReference type="SUPFAM" id="SSF55874">
    <property type="entry name" value="ATPase domain of HSP90 chaperone/DNA topoisomerase II/histidine kinase"/>
    <property type="match status" value="1"/>
</dbReference>
<feature type="domain" description="PAS" evidence="10">
    <location>
        <begin position="265"/>
        <end position="335"/>
    </location>
</feature>
<dbReference type="InterPro" id="IPR000014">
    <property type="entry name" value="PAS"/>
</dbReference>
<dbReference type="InterPro" id="IPR013656">
    <property type="entry name" value="PAS_4"/>
</dbReference>
<feature type="domain" description="PAS" evidence="10">
    <location>
        <begin position="140"/>
        <end position="210"/>
    </location>
</feature>
<feature type="domain" description="Response regulatory" evidence="9">
    <location>
        <begin position="6"/>
        <end position="122"/>
    </location>
</feature>
<dbReference type="InterPro" id="IPR005467">
    <property type="entry name" value="His_kinase_dom"/>
</dbReference>
<dbReference type="CDD" id="cd00082">
    <property type="entry name" value="HisKA"/>
    <property type="match status" value="1"/>
</dbReference>
<feature type="domain" description="Histidine kinase" evidence="8">
    <location>
        <begin position="541"/>
        <end position="776"/>
    </location>
</feature>
<dbReference type="InterPro" id="IPR003594">
    <property type="entry name" value="HATPase_dom"/>
</dbReference>
<dbReference type="Pfam" id="PF00989">
    <property type="entry name" value="PAS"/>
    <property type="match status" value="1"/>
</dbReference>
<dbReference type="InterPro" id="IPR013767">
    <property type="entry name" value="PAS_fold"/>
</dbReference>
<dbReference type="PANTHER" id="PTHR43304">
    <property type="entry name" value="PHYTOCHROME-LIKE PROTEIN CPH1"/>
    <property type="match status" value="1"/>
</dbReference>
<dbReference type="AlphaFoldDB" id="A0A398CVB9"/>
<organism evidence="12 13">
    <name type="scientific">Candidatus Cryosericum terrychapinii</name>
    <dbReference type="NCBI Taxonomy" id="2290919"/>
    <lineage>
        <taxon>Bacteria</taxon>
        <taxon>Pseudomonadati</taxon>
        <taxon>Caldisericota/Cryosericota group</taxon>
        <taxon>Candidatus Cryosericota</taxon>
        <taxon>Candidatus Cryosericia</taxon>
        <taxon>Candidatus Cryosericales</taxon>
        <taxon>Candidatus Cryosericaceae</taxon>
        <taxon>Candidatus Cryosericum</taxon>
    </lineage>
</organism>
<dbReference type="SMART" id="SM00388">
    <property type="entry name" value="HisKA"/>
    <property type="match status" value="1"/>
</dbReference>
<evidence type="ECO:0000256" key="7">
    <source>
        <dbReference type="SAM" id="Coils"/>
    </source>
</evidence>
<dbReference type="PROSITE" id="PS50109">
    <property type="entry name" value="HIS_KIN"/>
    <property type="match status" value="1"/>
</dbReference>
<dbReference type="Pfam" id="PF08448">
    <property type="entry name" value="PAS_4"/>
    <property type="match status" value="1"/>
</dbReference>
<dbReference type="EC" id="2.7.13.3" evidence="2"/>
<dbReference type="SMART" id="SM00091">
    <property type="entry name" value="PAS"/>
    <property type="match status" value="3"/>
</dbReference>
<keyword evidence="4" id="KW-0808">Transferase</keyword>
<dbReference type="InterPro" id="IPR003661">
    <property type="entry name" value="HisK_dim/P_dom"/>
</dbReference>
<dbReference type="InterPro" id="IPR052162">
    <property type="entry name" value="Sensor_kinase/Photoreceptor"/>
</dbReference>
<dbReference type="SUPFAM" id="SSF55785">
    <property type="entry name" value="PYP-like sensor domain (PAS domain)"/>
    <property type="match status" value="3"/>
</dbReference>
<evidence type="ECO:0000259" key="10">
    <source>
        <dbReference type="PROSITE" id="PS50112"/>
    </source>
</evidence>
<dbReference type="SMART" id="SM00448">
    <property type="entry name" value="REC"/>
    <property type="match status" value="2"/>
</dbReference>
<dbReference type="InterPro" id="IPR011006">
    <property type="entry name" value="CheY-like_superfamily"/>
</dbReference>
<keyword evidence="3 6" id="KW-0597">Phosphoprotein</keyword>
<dbReference type="PROSITE" id="PS50110">
    <property type="entry name" value="RESPONSE_REGULATORY"/>
    <property type="match status" value="2"/>
</dbReference>
<keyword evidence="7" id="KW-0175">Coiled coil</keyword>
<dbReference type="RefSeq" id="WP_119088673.1">
    <property type="nucleotide sequence ID" value="NZ_QXIS01000007.1"/>
</dbReference>
<dbReference type="SUPFAM" id="SSF52172">
    <property type="entry name" value="CheY-like"/>
    <property type="match status" value="2"/>
</dbReference>
<dbReference type="GO" id="GO:0000155">
    <property type="term" value="F:phosphorelay sensor kinase activity"/>
    <property type="evidence" value="ECO:0007669"/>
    <property type="project" value="InterPro"/>
</dbReference>
<evidence type="ECO:0000259" key="9">
    <source>
        <dbReference type="PROSITE" id="PS50110"/>
    </source>
</evidence>
<dbReference type="CDD" id="cd00156">
    <property type="entry name" value="REC"/>
    <property type="match status" value="2"/>
</dbReference>
<comment type="catalytic activity">
    <reaction evidence="1">
        <text>ATP + protein L-histidine = ADP + protein N-phospho-L-histidine.</text>
        <dbReference type="EC" id="2.7.13.3"/>
    </reaction>
</comment>
<gene>
    <name evidence="12" type="ORF">SMC7_01805</name>
</gene>
<dbReference type="PRINTS" id="PR00344">
    <property type="entry name" value="BCTRLSENSOR"/>
</dbReference>
<dbReference type="CDD" id="cd00130">
    <property type="entry name" value="PAS"/>
    <property type="match status" value="3"/>
</dbReference>